<dbReference type="AlphaFoldDB" id="C3ZG06"/>
<reference evidence="1" key="1">
    <citation type="journal article" date="2008" name="Nature">
        <title>The amphioxus genome and the evolution of the chordate karyotype.</title>
        <authorList>
            <consortium name="US DOE Joint Genome Institute (JGI-PGF)"/>
            <person name="Putnam N.H."/>
            <person name="Butts T."/>
            <person name="Ferrier D.E.K."/>
            <person name="Furlong R.F."/>
            <person name="Hellsten U."/>
            <person name="Kawashima T."/>
            <person name="Robinson-Rechavi M."/>
            <person name="Shoguchi E."/>
            <person name="Terry A."/>
            <person name="Yu J.-K."/>
            <person name="Benito-Gutierrez E.L."/>
            <person name="Dubchak I."/>
            <person name="Garcia-Fernandez J."/>
            <person name="Gibson-Brown J.J."/>
            <person name="Grigoriev I.V."/>
            <person name="Horton A.C."/>
            <person name="de Jong P.J."/>
            <person name="Jurka J."/>
            <person name="Kapitonov V.V."/>
            <person name="Kohara Y."/>
            <person name="Kuroki Y."/>
            <person name="Lindquist E."/>
            <person name="Lucas S."/>
            <person name="Osoegawa K."/>
            <person name="Pennacchio L.A."/>
            <person name="Salamov A.A."/>
            <person name="Satou Y."/>
            <person name="Sauka-Spengler T."/>
            <person name="Schmutz J."/>
            <person name="Shin-I T."/>
            <person name="Toyoda A."/>
            <person name="Bronner-Fraser M."/>
            <person name="Fujiyama A."/>
            <person name="Holland L.Z."/>
            <person name="Holland P.W.H."/>
            <person name="Satoh N."/>
            <person name="Rokhsar D.S."/>
        </authorList>
    </citation>
    <scope>NUCLEOTIDE SEQUENCE [LARGE SCALE GENOMIC DNA]</scope>
    <source>
        <strain evidence="1">S238N-H82</strain>
        <tissue evidence="1">Testes</tissue>
    </source>
</reference>
<name>C3ZG06_BRAFL</name>
<gene>
    <name evidence="1" type="ORF">BRAFLDRAFT_68956</name>
</gene>
<evidence type="ECO:0000313" key="1">
    <source>
        <dbReference type="EMBL" id="EEN48481.1"/>
    </source>
</evidence>
<accession>C3ZG06</accession>
<proteinExistence type="predicted"/>
<protein>
    <submittedName>
        <fullName evidence="1">Uncharacterized protein</fullName>
    </submittedName>
</protein>
<sequence>MAYNLFKYYKGENERGENLGDMGKPFYGFMYVYTTEDKYQTFYVNFVRGPIKGLSAHQQLAKHLEEGGKAFKKLGPVYFTYDDMGTPNGDRTTYVAYRKKKEDN</sequence>
<dbReference type="InParanoid" id="C3ZG06"/>
<organism>
    <name type="scientific">Branchiostoma floridae</name>
    <name type="common">Florida lancelet</name>
    <name type="synonym">Amphioxus</name>
    <dbReference type="NCBI Taxonomy" id="7739"/>
    <lineage>
        <taxon>Eukaryota</taxon>
        <taxon>Metazoa</taxon>
        <taxon>Chordata</taxon>
        <taxon>Cephalochordata</taxon>
        <taxon>Leptocardii</taxon>
        <taxon>Amphioxiformes</taxon>
        <taxon>Branchiostomatidae</taxon>
        <taxon>Branchiostoma</taxon>
    </lineage>
</organism>
<dbReference type="EMBL" id="GG666616">
    <property type="protein sequence ID" value="EEN48481.1"/>
    <property type="molecule type" value="Genomic_DNA"/>
</dbReference>